<dbReference type="EC" id="4.1.2.50" evidence="3"/>
<comment type="pathway">
    <text evidence="1">Purine metabolism; 7-cyano-7-deazaguanine biosynthesis.</text>
</comment>
<name>A0A081G2A0_9GAMM</name>
<dbReference type="RefSeq" id="WP_036183465.1">
    <property type="nucleotide sequence ID" value="NZ_JMQN01000013.1"/>
</dbReference>
<evidence type="ECO:0000256" key="3">
    <source>
        <dbReference type="ARBA" id="ARBA00012982"/>
    </source>
</evidence>
<evidence type="ECO:0000256" key="6">
    <source>
        <dbReference type="ARBA" id="ARBA00048807"/>
    </source>
</evidence>
<dbReference type="OrthoDB" id="5820615at2"/>
<reference evidence="7 8" key="1">
    <citation type="submission" date="2014-04" db="EMBL/GenBank/DDBJ databases">
        <title>Marinobacterium kochiensis sp. nov., isolated from sediment sample collected from Kochi backwaters in Kerala, India.</title>
        <authorList>
            <person name="Singh A."/>
            <person name="Pinnaka A.K."/>
        </authorList>
    </citation>
    <scope>NUCLEOTIDE SEQUENCE [LARGE SCALE GENOMIC DNA]</scope>
    <source>
        <strain evidence="7 8">AK27</strain>
    </source>
</reference>
<dbReference type="PATRIC" id="fig|1232683.4.peg.599"/>
<organism evidence="7 8">
    <name type="scientific">Marinobacterium lacunae</name>
    <dbReference type="NCBI Taxonomy" id="1232683"/>
    <lineage>
        <taxon>Bacteria</taxon>
        <taxon>Pseudomonadati</taxon>
        <taxon>Pseudomonadota</taxon>
        <taxon>Gammaproteobacteria</taxon>
        <taxon>Oceanospirillales</taxon>
        <taxon>Oceanospirillaceae</taxon>
        <taxon>Marinobacterium</taxon>
    </lineage>
</organism>
<evidence type="ECO:0000256" key="1">
    <source>
        <dbReference type="ARBA" id="ARBA00005061"/>
    </source>
</evidence>
<dbReference type="eggNOG" id="COG0720">
    <property type="taxonomic scope" value="Bacteria"/>
</dbReference>
<comment type="similarity">
    <text evidence="2">Belongs to the PTPS family. QueD subfamily.</text>
</comment>
<proteinExistence type="inferred from homology"/>
<dbReference type="EMBL" id="JMQN01000013">
    <property type="protein sequence ID" value="KEA64905.1"/>
    <property type="molecule type" value="Genomic_DNA"/>
</dbReference>
<evidence type="ECO:0000256" key="5">
    <source>
        <dbReference type="ARBA" id="ARBA00031449"/>
    </source>
</evidence>
<evidence type="ECO:0000256" key="4">
    <source>
        <dbReference type="ARBA" id="ARBA00018141"/>
    </source>
</evidence>
<protein>
    <recommendedName>
        <fullName evidence="4">6-carboxy-5,6,7,8-tetrahydropterin synthase</fullName>
        <ecNumber evidence="3">4.1.2.50</ecNumber>
    </recommendedName>
    <alternativeName>
        <fullName evidence="5">Queuosine biosynthesis protein QueD</fullName>
    </alternativeName>
</protein>
<dbReference type="UniPathway" id="UPA00391"/>
<dbReference type="Pfam" id="PF01242">
    <property type="entry name" value="PTPS"/>
    <property type="match status" value="2"/>
</dbReference>
<dbReference type="GO" id="GO:0016491">
    <property type="term" value="F:oxidoreductase activity"/>
    <property type="evidence" value="ECO:0007669"/>
    <property type="project" value="UniProtKB-KW"/>
</dbReference>
<dbReference type="Gene3D" id="3.30.479.10">
    <property type="entry name" value="6-pyruvoyl tetrahydropterin synthase/QueD"/>
    <property type="match status" value="2"/>
</dbReference>
<sequence length="277" mass="31252">MKLFVENLTHVDFSYIDPERGLLGESWAVNLILDGSLDQQGMICDFGTVKKRVKQWLDAQVDHCLVVATGLKGLNASRENGITRLSWTYPQGGEIRCSAPDQAIALIEVERVEEYSLAQWCRAQLLAIFPEQVSGVQLEFVPEHIDGAYYHYSHGLQQHAGNCQRIAHGHRSRIQLLRNGKRDFALEAQWAEALRDIYIGSRDHLQVVGDVHHYVYDAPQGHFELSLPARVCYDIETESTVERIAQHLAERIKFDYPQDAIEVRAFEGIGKGAIATA</sequence>
<gene>
    <name evidence="7" type="ORF">ADIMK_0607</name>
</gene>
<accession>A0A081G2A0</accession>
<comment type="caution">
    <text evidence="7">The sequence shown here is derived from an EMBL/GenBank/DDBJ whole genome shotgun (WGS) entry which is preliminary data.</text>
</comment>
<dbReference type="STRING" id="1232683.ADIMK_0607"/>
<dbReference type="InterPro" id="IPR007115">
    <property type="entry name" value="6-PTP_synth/QueD"/>
</dbReference>
<dbReference type="SUPFAM" id="SSF55620">
    <property type="entry name" value="Tetrahydrobiopterin biosynthesis enzymes-like"/>
    <property type="match status" value="2"/>
</dbReference>
<keyword evidence="7" id="KW-0560">Oxidoreductase</keyword>
<dbReference type="Proteomes" id="UP000028252">
    <property type="component" value="Unassembled WGS sequence"/>
</dbReference>
<dbReference type="InterPro" id="IPR038418">
    <property type="entry name" value="6-PTP_synth/QueD_sf"/>
</dbReference>
<comment type="catalytic activity">
    <reaction evidence="6">
        <text>7,8-dihydroneopterin 3'-triphosphate + H2O = 6-carboxy-5,6,7,8-tetrahydropterin + triphosphate + acetaldehyde + 2 H(+)</text>
        <dbReference type="Rhea" id="RHEA:27966"/>
        <dbReference type="ChEBI" id="CHEBI:15343"/>
        <dbReference type="ChEBI" id="CHEBI:15377"/>
        <dbReference type="ChEBI" id="CHEBI:15378"/>
        <dbReference type="ChEBI" id="CHEBI:18036"/>
        <dbReference type="ChEBI" id="CHEBI:58462"/>
        <dbReference type="ChEBI" id="CHEBI:61032"/>
        <dbReference type="EC" id="4.1.2.50"/>
    </reaction>
</comment>
<keyword evidence="8" id="KW-1185">Reference proteome</keyword>
<dbReference type="GO" id="GO:0070497">
    <property type="term" value="F:6-carboxytetrahydropterin synthase activity"/>
    <property type="evidence" value="ECO:0007669"/>
    <property type="project" value="UniProtKB-EC"/>
</dbReference>
<evidence type="ECO:0000313" key="8">
    <source>
        <dbReference type="Proteomes" id="UP000028252"/>
    </source>
</evidence>
<evidence type="ECO:0000313" key="7">
    <source>
        <dbReference type="EMBL" id="KEA64905.1"/>
    </source>
</evidence>
<dbReference type="AlphaFoldDB" id="A0A081G2A0"/>
<evidence type="ECO:0000256" key="2">
    <source>
        <dbReference type="ARBA" id="ARBA00008900"/>
    </source>
</evidence>